<organism evidence="3 4">
    <name type="scientific">Aeromicrobium flavum</name>
    <dbReference type="NCBI Taxonomy" id="416568"/>
    <lineage>
        <taxon>Bacteria</taxon>
        <taxon>Bacillati</taxon>
        <taxon>Actinomycetota</taxon>
        <taxon>Actinomycetes</taxon>
        <taxon>Propionibacteriales</taxon>
        <taxon>Nocardioidaceae</taxon>
        <taxon>Aeromicrobium</taxon>
    </lineage>
</organism>
<proteinExistence type="predicted"/>
<evidence type="ECO:0000313" key="3">
    <source>
        <dbReference type="EMBL" id="GEO89378.1"/>
    </source>
</evidence>
<name>A0A512HVB1_9ACTN</name>
<dbReference type="CDD" id="cd01097">
    <property type="entry name" value="Tetrahydromethanopterin_reductase"/>
    <property type="match status" value="1"/>
</dbReference>
<reference evidence="3 4" key="1">
    <citation type="submission" date="2019-07" db="EMBL/GenBank/DDBJ databases">
        <title>Whole genome shotgun sequence of Aeromicrobium flavum NBRC 107625.</title>
        <authorList>
            <person name="Hosoyama A."/>
            <person name="Uohara A."/>
            <person name="Ohji S."/>
            <person name="Ichikawa N."/>
        </authorList>
    </citation>
    <scope>NUCLEOTIDE SEQUENCE [LARGE SCALE GENOMIC DNA]</scope>
    <source>
        <strain evidence="3 4">NBRC 107625</strain>
    </source>
</reference>
<evidence type="ECO:0000313" key="4">
    <source>
        <dbReference type="Proteomes" id="UP000321769"/>
    </source>
</evidence>
<dbReference type="PANTHER" id="PTHR43244">
    <property type="match status" value="1"/>
</dbReference>
<dbReference type="SUPFAM" id="SSF51679">
    <property type="entry name" value="Bacterial luciferase-like"/>
    <property type="match status" value="1"/>
</dbReference>
<dbReference type="Gene3D" id="3.20.20.30">
    <property type="entry name" value="Luciferase-like domain"/>
    <property type="match status" value="1"/>
</dbReference>
<keyword evidence="4" id="KW-1185">Reference proteome</keyword>
<dbReference type="Proteomes" id="UP000321769">
    <property type="component" value="Unassembled WGS sequence"/>
</dbReference>
<dbReference type="OrthoDB" id="7816697at2"/>
<dbReference type="EMBL" id="BJZQ01000006">
    <property type="protein sequence ID" value="GEO89378.1"/>
    <property type="molecule type" value="Genomic_DNA"/>
</dbReference>
<feature type="domain" description="Luciferase-like" evidence="2">
    <location>
        <begin position="14"/>
        <end position="314"/>
    </location>
</feature>
<dbReference type="GO" id="GO:0016705">
    <property type="term" value="F:oxidoreductase activity, acting on paired donors, with incorporation or reduction of molecular oxygen"/>
    <property type="evidence" value="ECO:0007669"/>
    <property type="project" value="InterPro"/>
</dbReference>
<protein>
    <submittedName>
        <fullName evidence="3">5,10-methylenetetrahydromethanopterin reductase</fullName>
    </submittedName>
</protein>
<dbReference type="InterPro" id="IPR036661">
    <property type="entry name" value="Luciferase-like_sf"/>
</dbReference>
<evidence type="ECO:0000256" key="1">
    <source>
        <dbReference type="ARBA" id="ARBA00023002"/>
    </source>
</evidence>
<evidence type="ECO:0000259" key="2">
    <source>
        <dbReference type="Pfam" id="PF00296"/>
    </source>
</evidence>
<gene>
    <name evidence="3" type="primary">mer_1</name>
    <name evidence="3" type="ORF">AFL01nite_17050</name>
</gene>
<dbReference type="InterPro" id="IPR011251">
    <property type="entry name" value="Luciferase-like_dom"/>
</dbReference>
<comment type="caution">
    <text evidence="3">The sequence shown here is derived from an EMBL/GenBank/DDBJ whole genome shotgun (WGS) entry which is preliminary data.</text>
</comment>
<dbReference type="InterPro" id="IPR050564">
    <property type="entry name" value="F420-G6PD/mer"/>
</dbReference>
<dbReference type="Pfam" id="PF00296">
    <property type="entry name" value="Bac_luciferase"/>
    <property type="match status" value="1"/>
</dbReference>
<accession>A0A512HVB1</accession>
<dbReference type="AlphaFoldDB" id="A0A512HVB1"/>
<sequence length="339" mass="37240">MVKLGLMGGGWHGEDMSSVIELGQAVEDLGFDTFWMGEGRLTGSAVPAMALTLHHTSRLKVGSGVLPYRTRNVGILAGTFKTLDEMAPGRAIMGLGAWWEPLATRVGLPNRKPLKAMREVITVSKKLLAGETVTYDGEFVNVQDIRFDSPWDDEGRVYDVPVYTGPVRFKMVELSGEIADGVLLDFLVPTTYTREACEHLKIGADRSGRSLDDFGVSQLIICSVDDDDPRQAIDDCKFFLTQYIGQQPHITEFSGADPEIIEKVKSIVGWPTTEAKIREAMQFVPDELVHSVAACGTTAQAVEKIEEYVDAGVKEAVLTPRGNELETARRIAKHVELEV</sequence>
<dbReference type="PANTHER" id="PTHR43244:SF1">
    <property type="entry name" value="5,10-METHYLENETETRAHYDROMETHANOPTERIN REDUCTASE"/>
    <property type="match status" value="1"/>
</dbReference>
<keyword evidence="1" id="KW-0560">Oxidoreductase</keyword>
<dbReference type="RefSeq" id="WP_146827248.1">
    <property type="nucleotide sequence ID" value="NZ_BAAAYQ010000005.1"/>
</dbReference>